<dbReference type="Gene3D" id="3.40.30.10">
    <property type="entry name" value="Glutaredoxin"/>
    <property type="match status" value="1"/>
</dbReference>
<dbReference type="InterPro" id="IPR011990">
    <property type="entry name" value="TPR-like_helical_dom_sf"/>
</dbReference>
<accession>A0ABV4ZP38</accession>
<dbReference type="SUPFAM" id="SSF52833">
    <property type="entry name" value="Thioredoxin-like"/>
    <property type="match status" value="1"/>
</dbReference>
<dbReference type="Gene3D" id="1.25.40.10">
    <property type="entry name" value="Tetratricopeptide repeat domain"/>
    <property type="match status" value="1"/>
</dbReference>
<name>A0ABV4ZP38_9ACTN</name>
<dbReference type="SUPFAM" id="SSF48452">
    <property type="entry name" value="TPR-like"/>
    <property type="match status" value="1"/>
</dbReference>
<comment type="caution">
    <text evidence="2">The sequence shown here is derived from an EMBL/GenBank/DDBJ whole genome shotgun (WGS) entry which is preliminary data.</text>
</comment>
<dbReference type="RefSeq" id="WP_375063501.1">
    <property type="nucleotide sequence ID" value="NZ_JBHGBT010000012.1"/>
</dbReference>
<dbReference type="Pfam" id="PF01323">
    <property type="entry name" value="DSBA"/>
    <property type="match status" value="1"/>
</dbReference>
<dbReference type="EMBL" id="JBHGBT010000012">
    <property type="protein sequence ID" value="MFB4195550.1"/>
    <property type="molecule type" value="Genomic_DNA"/>
</dbReference>
<evidence type="ECO:0000313" key="3">
    <source>
        <dbReference type="Proteomes" id="UP001577267"/>
    </source>
</evidence>
<proteinExistence type="predicted"/>
<dbReference type="Pfam" id="PF14559">
    <property type="entry name" value="TPR_19"/>
    <property type="match status" value="1"/>
</dbReference>
<feature type="domain" description="DSBA-like thioredoxin" evidence="1">
    <location>
        <begin position="3"/>
        <end position="208"/>
    </location>
</feature>
<evidence type="ECO:0000313" key="2">
    <source>
        <dbReference type="EMBL" id="MFB4195550.1"/>
    </source>
</evidence>
<protein>
    <submittedName>
        <fullName evidence="2">DsbA family protein</fullName>
    </submittedName>
</protein>
<dbReference type="CDD" id="cd03024">
    <property type="entry name" value="DsbA_FrnE"/>
    <property type="match status" value="1"/>
</dbReference>
<dbReference type="PANTHER" id="PTHR13887">
    <property type="entry name" value="GLUTATHIONE S-TRANSFERASE KAPPA"/>
    <property type="match status" value="1"/>
</dbReference>
<dbReference type="InterPro" id="IPR001853">
    <property type="entry name" value="DSBA-like_thioredoxin_dom"/>
</dbReference>
<sequence length="332" mass="36015">MRIEIWADVVCPWAYIGKRRLEAALAGWDGEPVEVVWRPFRIDPMAPRKAEPLAEWQIDPLVDEVLNACTPDGLSPVENATRVSRIAADAGLGTPFGAVWRADSGPAHRLIALAYETCGAALQNAVVEEILKAHFVTARDISNPEVLAEAARAAGFADGGDLLASGAGADRVREDLLRGKAIGVRSSPTLVAGKRALAGAQSPEAMTAFLRETAGTPPERELPEEVERLRLAESLLDRRDPLGALTLLRPLLADHGTEWSVRVLAARAYYHSAQLERARTELESLTAHSPDDAYLRLLLGRTLERQGRAEEATAHLRLAAAMRPEERDADAV</sequence>
<dbReference type="Proteomes" id="UP001577267">
    <property type="component" value="Unassembled WGS sequence"/>
</dbReference>
<keyword evidence="3" id="KW-1185">Reference proteome</keyword>
<reference evidence="2 3" key="1">
    <citation type="submission" date="2024-09" db="EMBL/GenBank/DDBJ databases">
        <title>Draft genome sequence of multifaceted antimicrobials producing Streptomyces sp. strain FH1.</title>
        <authorList>
            <person name="Hassan F."/>
            <person name="Ali H."/>
            <person name="Hassan N."/>
            <person name="Nawaz A."/>
        </authorList>
    </citation>
    <scope>NUCLEOTIDE SEQUENCE [LARGE SCALE GENOMIC DNA]</scope>
    <source>
        <strain evidence="2 3">FH1</strain>
    </source>
</reference>
<organism evidence="2 3">
    <name type="scientific">Streptomyces carpaticus</name>
    <dbReference type="NCBI Taxonomy" id="285558"/>
    <lineage>
        <taxon>Bacteria</taxon>
        <taxon>Bacillati</taxon>
        <taxon>Actinomycetota</taxon>
        <taxon>Actinomycetes</taxon>
        <taxon>Kitasatosporales</taxon>
        <taxon>Streptomycetaceae</taxon>
        <taxon>Streptomyces</taxon>
    </lineage>
</organism>
<evidence type="ECO:0000259" key="1">
    <source>
        <dbReference type="Pfam" id="PF01323"/>
    </source>
</evidence>
<dbReference type="InterPro" id="IPR036249">
    <property type="entry name" value="Thioredoxin-like_sf"/>
</dbReference>
<gene>
    <name evidence="2" type="ORF">ACE11A_14435</name>
</gene>
<dbReference type="PANTHER" id="PTHR13887:SF41">
    <property type="entry name" value="THIOREDOXIN SUPERFAMILY PROTEIN"/>
    <property type="match status" value="1"/>
</dbReference>